<dbReference type="NCBIfam" id="NF041325">
    <property type="entry name" value="Bacteroid_MobB"/>
    <property type="match status" value="1"/>
</dbReference>
<protein>
    <submittedName>
        <fullName evidence="3">Conjugative transposon mobilization protein BF0132</fullName>
    </submittedName>
</protein>
<keyword evidence="4" id="KW-1185">Reference proteome</keyword>
<dbReference type="AlphaFoldDB" id="A0A5K7S3H9"/>
<evidence type="ECO:0000256" key="1">
    <source>
        <dbReference type="SAM" id="MobiDB-lite"/>
    </source>
</evidence>
<dbReference type="EMBL" id="AP018694">
    <property type="protein sequence ID" value="BBE16121.1"/>
    <property type="molecule type" value="Genomic_DNA"/>
</dbReference>
<name>A0A5K7S3H9_9BACT</name>
<reference evidence="3" key="1">
    <citation type="journal article" date="2020" name="Int. J. Syst. Evol. Microbiol.">
        <title>Aquipluma nitroreducens gen. nov. sp. nov., a novel facultatively anaerobic bacterium isolated from a freshwater lake.</title>
        <authorList>
            <person name="Watanabe M."/>
            <person name="Kojima H."/>
            <person name="Fukui M."/>
        </authorList>
    </citation>
    <scope>NUCLEOTIDE SEQUENCE</scope>
    <source>
        <strain evidence="3">MeG22</strain>
    </source>
</reference>
<dbReference type="KEGG" id="anf:AQPE_0258"/>
<gene>
    <name evidence="3" type="ORF">AQPE_0258</name>
</gene>
<sequence>MVTKISSGSSLYGVLAYNQIKVDDQKASVLFTNRMIEPQDGTYDLSICMRSFEAYLLANIKTEKPILHISINPDPKDILTDDQLSSIAQEYMQKMGYGDQPFIVYKHEDIDRKHIHVVSLRVDETGKSIKDSFEHRRSMTACRELEQKYGLVPADQKQRQESAALKAVDYEKGDIKHQVANVIRPVAQEYHFLSLKEFKALLSFYNVHVEEVRGEIKGKPYRGLVYSALNDHGEKVGNPFKSSLFGKSVGIESLEKRIEKSVEIIKQKGLKERSKRFITSALKSHPDRISFEKELTKNGISVLFRENENGRIYGVTFIDHEQKVVFNGSRLGKEFSANVFNERFGGDLATSKNYKADLNTLPDKEHQTAKSENSPSSRGWIEDRIESAGSLFSIFLPESDGHTGDNHPIGRRRKKKKRRFGRQL</sequence>
<organism evidence="3 4">
    <name type="scientific">Aquipluma nitroreducens</name>
    <dbReference type="NCBI Taxonomy" id="2010828"/>
    <lineage>
        <taxon>Bacteria</taxon>
        <taxon>Pseudomonadati</taxon>
        <taxon>Bacteroidota</taxon>
        <taxon>Bacteroidia</taxon>
        <taxon>Marinilabiliales</taxon>
        <taxon>Prolixibacteraceae</taxon>
        <taxon>Aquipluma</taxon>
    </lineage>
</organism>
<evidence type="ECO:0000313" key="3">
    <source>
        <dbReference type="EMBL" id="BBE16121.1"/>
    </source>
</evidence>
<accession>A0A5K7S3H9</accession>
<dbReference type="Pfam" id="PF03432">
    <property type="entry name" value="Relaxase"/>
    <property type="match status" value="1"/>
</dbReference>
<dbReference type="InterPro" id="IPR005094">
    <property type="entry name" value="Endonuclease_MobA/VirD2"/>
</dbReference>
<dbReference type="RefSeq" id="WP_318349222.1">
    <property type="nucleotide sequence ID" value="NZ_AP018694.1"/>
</dbReference>
<feature type="domain" description="MobA/VirD2-like nuclease" evidence="2">
    <location>
        <begin position="43"/>
        <end position="151"/>
    </location>
</feature>
<proteinExistence type="predicted"/>
<dbReference type="Proteomes" id="UP001193389">
    <property type="component" value="Chromosome"/>
</dbReference>
<feature type="region of interest" description="Disordered" evidence="1">
    <location>
        <begin position="396"/>
        <end position="424"/>
    </location>
</feature>
<evidence type="ECO:0000259" key="2">
    <source>
        <dbReference type="Pfam" id="PF03432"/>
    </source>
</evidence>
<feature type="compositionally biased region" description="Basic residues" evidence="1">
    <location>
        <begin position="409"/>
        <end position="424"/>
    </location>
</feature>
<evidence type="ECO:0000313" key="4">
    <source>
        <dbReference type="Proteomes" id="UP001193389"/>
    </source>
</evidence>